<proteinExistence type="predicted"/>
<evidence type="ECO:0000256" key="1">
    <source>
        <dbReference type="SAM" id="MobiDB-lite"/>
    </source>
</evidence>
<name>A0A6A6JBS6_WESOR</name>
<feature type="compositionally biased region" description="Low complexity" evidence="1">
    <location>
        <begin position="47"/>
        <end position="65"/>
    </location>
</feature>
<evidence type="ECO:0000313" key="2">
    <source>
        <dbReference type="EMBL" id="KAF2273086.1"/>
    </source>
</evidence>
<feature type="region of interest" description="Disordered" evidence="1">
    <location>
        <begin position="127"/>
        <end position="166"/>
    </location>
</feature>
<dbReference type="OrthoDB" id="5397701at2759"/>
<evidence type="ECO:0000313" key="3">
    <source>
        <dbReference type="Proteomes" id="UP000800097"/>
    </source>
</evidence>
<reference evidence="2" key="1">
    <citation type="journal article" date="2020" name="Stud. Mycol.">
        <title>101 Dothideomycetes genomes: a test case for predicting lifestyles and emergence of pathogens.</title>
        <authorList>
            <person name="Haridas S."/>
            <person name="Albert R."/>
            <person name="Binder M."/>
            <person name="Bloem J."/>
            <person name="Labutti K."/>
            <person name="Salamov A."/>
            <person name="Andreopoulos B."/>
            <person name="Baker S."/>
            <person name="Barry K."/>
            <person name="Bills G."/>
            <person name="Bluhm B."/>
            <person name="Cannon C."/>
            <person name="Castanera R."/>
            <person name="Culley D."/>
            <person name="Daum C."/>
            <person name="Ezra D."/>
            <person name="Gonzalez J."/>
            <person name="Henrissat B."/>
            <person name="Kuo A."/>
            <person name="Liang C."/>
            <person name="Lipzen A."/>
            <person name="Lutzoni F."/>
            <person name="Magnuson J."/>
            <person name="Mondo S."/>
            <person name="Nolan M."/>
            <person name="Ohm R."/>
            <person name="Pangilinan J."/>
            <person name="Park H.-J."/>
            <person name="Ramirez L."/>
            <person name="Alfaro M."/>
            <person name="Sun H."/>
            <person name="Tritt A."/>
            <person name="Yoshinaga Y."/>
            <person name="Zwiers L.-H."/>
            <person name="Turgeon B."/>
            <person name="Goodwin S."/>
            <person name="Spatafora J."/>
            <person name="Crous P."/>
            <person name="Grigoriev I."/>
        </authorList>
    </citation>
    <scope>NUCLEOTIDE SEQUENCE</scope>
    <source>
        <strain evidence="2">CBS 379.55</strain>
    </source>
</reference>
<dbReference type="PANTHER" id="PTHR37331:SF1">
    <property type="entry name" value="YALI0F11671P"/>
    <property type="match status" value="1"/>
</dbReference>
<organism evidence="2 3">
    <name type="scientific">Westerdykella ornata</name>
    <dbReference type="NCBI Taxonomy" id="318751"/>
    <lineage>
        <taxon>Eukaryota</taxon>
        <taxon>Fungi</taxon>
        <taxon>Dikarya</taxon>
        <taxon>Ascomycota</taxon>
        <taxon>Pezizomycotina</taxon>
        <taxon>Dothideomycetes</taxon>
        <taxon>Pleosporomycetidae</taxon>
        <taxon>Pleosporales</taxon>
        <taxon>Sporormiaceae</taxon>
        <taxon>Westerdykella</taxon>
    </lineage>
</organism>
<accession>A0A6A6JBS6</accession>
<dbReference type="EMBL" id="ML986513">
    <property type="protein sequence ID" value="KAF2273086.1"/>
    <property type="molecule type" value="Genomic_DNA"/>
</dbReference>
<keyword evidence="3" id="KW-1185">Reference proteome</keyword>
<dbReference type="Proteomes" id="UP000800097">
    <property type="component" value="Unassembled WGS sequence"/>
</dbReference>
<feature type="compositionally biased region" description="Low complexity" evidence="1">
    <location>
        <begin position="72"/>
        <end position="88"/>
    </location>
</feature>
<dbReference type="GeneID" id="54549719"/>
<dbReference type="RefSeq" id="XP_033650625.1">
    <property type="nucleotide sequence ID" value="XM_033796544.1"/>
</dbReference>
<sequence length="247" mass="26304">MNSNTFLSTARCARCSRSSLRPPITLRLRASRSVSTLPNNPHIYIHPDPSSSTPNTTKSLLSLLPTTPPTPSLALGTTTSIPPTPSTFTENPSFLPILQSVLHTYAALDPDIKQQAAAFASPGGFNLGGGGGAQQQHSSRRRRAESGAGPTSSQGGAGGANRGGWIHVSDTRNPPDWGRIASPEDIFGSLEVDGDGRFVDGGSGNYQASGTYRMVTREGILGLPPFLRERLVERLRELEQQMQQTKG</sequence>
<protein>
    <submittedName>
        <fullName evidence="2">Uncharacterized protein</fullName>
    </submittedName>
</protein>
<gene>
    <name evidence="2" type="ORF">EI97DRAFT_404853</name>
</gene>
<dbReference type="PANTHER" id="PTHR37331">
    <property type="entry name" value="YALI0F11671P"/>
    <property type="match status" value="1"/>
</dbReference>
<feature type="region of interest" description="Disordered" evidence="1">
    <location>
        <begin position="38"/>
        <end position="88"/>
    </location>
</feature>
<dbReference type="AlphaFoldDB" id="A0A6A6JBS6"/>